<evidence type="ECO:0000313" key="1">
    <source>
        <dbReference type="EMBL" id="HAN26951.1"/>
    </source>
</evidence>
<sequence length="152" mass="16660">MLLRFLCLAHRTLVEQSHSRALSVWDLSQQKALLFQQRGEPERAVAAAGGALEAAEVLLTMHRQATVIDLHRFTDAACLTLGLIRDLRQPELTRRLLCGCIAKLQPQVVSGAHQGTALACCQRLVEASTPSERIDAHEPVANQAEAGNRLLH</sequence>
<organism evidence="1 2">
    <name type="scientific">Haliea salexigens</name>
    <dbReference type="NCBI Taxonomy" id="287487"/>
    <lineage>
        <taxon>Bacteria</taxon>
        <taxon>Pseudomonadati</taxon>
        <taxon>Pseudomonadota</taxon>
        <taxon>Gammaproteobacteria</taxon>
        <taxon>Cellvibrionales</taxon>
        <taxon>Halieaceae</taxon>
        <taxon>Haliea</taxon>
    </lineage>
</organism>
<accession>A0A3C1KK23</accession>
<evidence type="ECO:0000313" key="2">
    <source>
        <dbReference type="Proteomes" id="UP000259273"/>
    </source>
</evidence>
<protein>
    <submittedName>
        <fullName evidence="1">Uncharacterized protein</fullName>
    </submittedName>
</protein>
<dbReference type="AlphaFoldDB" id="A0A3C1KK23"/>
<dbReference type="Proteomes" id="UP000259273">
    <property type="component" value="Unassembled WGS sequence"/>
</dbReference>
<dbReference type="EMBL" id="DMND01000067">
    <property type="protein sequence ID" value="HAN26951.1"/>
    <property type="molecule type" value="Genomic_DNA"/>
</dbReference>
<gene>
    <name evidence="1" type="ORF">DCP75_04380</name>
</gene>
<proteinExistence type="predicted"/>
<reference evidence="1 2" key="1">
    <citation type="journal article" date="2018" name="Nat. Biotechnol.">
        <title>A standardized bacterial taxonomy based on genome phylogeny substantially revises the tree of life.</title>
        <authorList>
            <person name="Parks D.H."/>
            <person name="Chuvochina M."/>
            <person name="Waite D.W."/>
            <person name="Rinke C."/>
            <person name="Skarshewski A."/>
            <person name="Chaumeil P.A."/>
            <person name="Hugenholtz P."/>
        </authorList>
    </citation>
    <scope>NUCLEOTIDE SEQUENCE [LARGE SCALE GENOMIC DNA]</scope>
    <source>
        <strain evidence="1">UBA9158</strain>
    </source>
</reference>
<comment type="caution">
    <text evidence="1">The sequence shown here is derived from an EMBL/GenBank/DDBJ whole genome shotgun (WGS) entry which is preliminary data.</text>
</comment>
<name>A0A3C1KK23_9GAMM</name>